<sequence>MSHEGILSDSYDSQSTEELLDFPIPAKNTEKKHEELPESPPKAKLAPPPVVPAIAIPKSNNQKSILPNANSNCATPNSSKQPSLMLTSLKMPIIASIRSSIQKTSSKPINTEIDEHIDGEITPSTAKSQTPKVSESSNTEPGMTVNFKSPQPNTPPESTSPQPESPSSSQLQSQDVEEPPKYSESELEQALSEVVNQKQRPMPEMRAELIKYAKNLQLDAVGIEDYDRAQELDEAIKFLEHNCEMTKPKEEPVITVEMRIEQTKQNIQDCEEKYNNKIKEFEESTQLKMKELQSSHESEIKLLEAKVSSPDFIHEFDKPSSRLLSLREQQRIRALQKDYNGAKELKRHADQLEKEETETARRRAIRKVKILFTQLQQKHEREDECASQNWARQKTAIELEREAEITPMKQLLHQLERNGHQALKYSIRQRSNHSNIRENQVSYSPTQNLTTPRTKRKFNEIKNRGQSRLNLGGIDVRGVMKQSKPSSRIRVKRSDQY</sequence>
<dbReference type="PANTHER" id="PTHR47026">
    <property type="entry name" value="PIGMENTOSA GTPASE REGULATOR-LIKE PROTEIN, PUTATIVE-RELATED"/>
    <property type="match status" value="1"/>
</dbReference>
<protein>
    <submittedName>
        <fullName evidence="3">Uncharacterized protein</fullName>
    </submittedName>
</protein>
<organism evidence="3 4">
    <name type="scientific">Trichomonas vaginalis (strain ATCC PRA-98 / G3)</name>
    <dbReference type="NCBI Taxonomy" id="412133"/>
    <lineage>
        <taxon>Eukaryota</taxon>
        <taxon>Metamonada</taxon>
        <taxon>Parabasalia</taxon>
        <taxon>Trichomonadida</taxon>
        <taxon>Trichomonadidae</taxon>
        <taxon>Trichomonas</taxon>
    </lineage>
</organism>
<dbReference type="RefSeq" id="XP_001308455.1">
    <property type="nucleotide sequence ID" value="XM_001308454.1"/>
</dbReference>
<dbReference type="Proteomes" id="UP000001542">
    <property type="component" value="Unassembled WGS sequence"/>
</dbReference>
<dbReference type="AlphaFoldDB" id="A2FHV2"/>
<dbReference type="EMBL" id="DS113801">
    <property type="protein sequence ID" value="EAX95525.1"/>
    <property type="molecule type" value="Genomic_DNA"/>
</dbReference>
<name>A2FHV2_TRIV3</name>
<reference evidence="3" key="1">
    <citation type="submission" date="2006-10" db="EMBL/GenBank/DDBJ databases">
        <authorList>
            <person name="Amadeo P."/>
            <person name="Zhao Q."/>
            <person name="Wortman J."/>
            <person name="Fraser-Liggett C."/>
            <person name="Carlton J."/>
        </authorList>
    </citation>
    <scope>NUCLEOTIDE SEQUENCE</scope>
    <source>
        <strain evidence="3">G3</strain>
    </source>
</reference>
<feature type="region of interest" description="Disordered" evidence="2">
    <location>
        <begin position="1"/>
        <end position="84"/>
    </location>
</feature>
<feature type="compositionally biased region" description="Polar residues" evidence="2">
    <location>
        <begin position="100"/>
        <end position="109"/>
    </location>
</feature>
<feature type="compositionally biased region" description="Low complexity" evidence="2">
    <location>
        <begin position="156"/>
        <end position="174"/>
    </location>
</feature>
<gene>
    <name evidence="3" type="ORF">TVAG_310970</name>
</gene>
<dbReference type="VEuPathDB" id="TrichDB:TVAG_310970"/>
<proteinExistence type="predicted"/>
<dbReference type="PANTHER" id="PTHR47026:SF2">
    <property type="entry name" value="FLAGELLAR ASSOCIATED PROTEIN"/>
    <property type="match status" value="1"/>
</dbReference>
<dbReference type="VEuPathDB" id="TrichDB:TVAGG3_0780710"/>
<evidence type="ECO:0000256" key="2">
    <source>
        <dbReference type="SAM" id="MobiDB-lite"/>
    </source>
</evidence>
<feature type="region of interest" description="Disordered" evidence="2">
    <location>
        <begin position="100"/>
        <end position="198"/>
    </location>
</feature>
<feature type="compositionally biased region" description="Polar residues" evidence="2">
    <location>
        <begin position="122"/>
        <end position="141"/>
    </location>
</feature>
<evidence type="ECO:0000313" key="3">
    <source>
        <dbReference type="EMBL" id="EAX95525.1"/>
    </source>
</evidence>
<evidence type="ECO:0000313" key="4">
    <source>
        <dbReference type="Proteomes" id="UP000001542"/>
    </source>
</evidence>
<keyword evidence="4" id="KW-1185">Reference proteome</keyword>
<keyword evidence="1" id="KW-0175">Coiled coil</keyword>
<accession>A2FHV2</accession>
<dbReference type="InParanoid" id="A2FHV2"/>
<dbReference type="SMR" id="A2FHV2"/>
<reference evidence="3" key="2">
    <citation type="journal article" date="2007" name="Science">
        <title>Draft genome sequence of the sexually transmitted pathogen Trichomonas vaginalis.</title>
        <authorList>
            <person name="Carlton J.M."/>
            <person name="Hirt R.P."/>
            <person name="Silva J.C."/>
            <person name="Delcher A.L."/>
            <person name="Schatz M."/>
            <person name="Zhao Q."/>
            <person name="Wortman J.R."/>
            <person name="Bidwell S.L."/>
            <person name="Alsmark U.C.M."/>
            <person name="Besteiro S."/>
            <person name="Sicheritz-Ponten T."/>
            <person name="Noel C.J."/>
            <person name="Dacks J.B."/>
            <person name="Foster P.G."/>
            <person name="Simillion C."/>
            <person name="Van de Peer Y."/>
            <person name="Miranda-Saavedra D."/>
            <person name="Barton G.J."/>
            <person name="Westrop G.D."/>
            <person name="Mueller S."/>
            <person name="Dessi D."/>
            <person name="Fiori P.L."/>
            <person name="Ren Q."/>
            <person name="Paulsen I."/>
            <person name="Zhang H."/>
            <person name="Bastida-Corcuera F.D."/>
            <person name="Simoes-Barbosa A."/>
            <person name="Brown M.T."/>
            <person name="Hayes R.D."/>
            <person name="Mukherjee M."/>
            <person name="Okumura C.Y."/>
            <person name="Schneider R."/>
            <person name="Smith A.J."/>
            <person name="Vanacova S."/>
            <person name="Villalvazo M."/>
            <person name="Haas B.J."/>
            <person name="Pertea M."/>
            <person name="Feldblyum T.V."/>
            <person name="Utterback T.R."/>
            <person name="Shu C.L."/>
            <person name="Osoegawa K."/>
            <person name="de Jong P.J."/>
            <person name="Hrdy I."/>
            <person name="Horvathova L."/>
            <person name="Zubacova Z."/>
            <person name="Dolezal P."/>
            <person name="Malik S.B."/>
            <person name="Logsdon J.M. Jr."/>
            <person name="Henze K."/>
            <person name="Gupta A."/>
            <person name="Wang C.C."/>
            <person name="Dunne R.L."/>
            <person name="Upcroft J.A."/>
            <person name="Upcroft P."/>
            <person name="White O."/>
            <person name="Salzberg S.L."/>
            <person name="Tang P."/>
            <person name="Chiu C.-H."/>
            <person name="Lee Y.-S."/>
            <person name="Embley T.M."/>
            <person name="Coombs G.H."/>
            <person name="Mottram J.C."/>
            <person name="Tachezy J."/>
            <person name="Fraser-Liggett C.M."/>
            <person name="Johnson P.J."/>
        </authorList>
    </citation>
    <scope>NUCLEOTIDE SEQUENCE [LARGE SCALE GENOMIC DNA]</scope>
    <source>
        <strain evidence="3">G3</strain>
    </source>
</reference>
<feature type="coiled-coil region" evidence="1">
    <location>
        <begin position="253"/>
        <end position="280"/>
    </location>
</feature>
<feature type="compositionally biased region" description="Polar residues" evidence="2">
    <location>
        <begin position="60"/>
        <end position="84"/>
    </location>
</feature>
<dbReference type="KEGG" id="tva:4753282"/>
<evidence type="ECO:0000256" key="1">
    <source>
        <dbReference type="SAM" id="Coils"/>
    </source>
</evidence>
<feature type="coiled-coil region" evidence="1">
    <location>
        <begin position="335"/>
        <end position="362"/>
    </location>
</feature>